<dbReference type="CDD" id="cd00303">
    <property type="entry name" value="retropepsin_like"/>
    <property type="match status" value="1"/>
</dbReference>
<dbReference type="InterPro" id="IPR001969">
    <property type="entry name" value="Aspartic_peptidase_AS"/>
</dbReference>
<evidence type="ECO:0000256" key="2">
    <source>
        <dbReference type="SAM" id="MobiDB-lite"/>
    </source>
</evidence>
<feature type="domain" description="CCHC-type" evidence="3">
    <location>
        <begin position="141"/>
        <end position="154"/>
    </location>
</feature>
<dbReference type="SUPFAM" id="SSF50630">
    <property type="entry name" value="Acid proteases"/>
    <property type="match status" value="1"/>
</dbReference>
<feature type="compositionally biased region" description="Polar residues" evidence="2">
    <location>
        <begin position="13"/>
        <end position="34"/>
    </location>
</feature>
<feature type="compositionally biased region" description="Low complexity" evidence="2">
    <location>
        <begin position="169"/>
        <end position="189"/>
    </location>
</feature>
<dbReference type="InterPro" id="IPR001878">
    <property type="entry name" value="Znf_CCHC"/>
</dbReference>
<evidence type="ECO:0000259" key="3">
    <source>
        <dbReference type="PROSITE" id="PS50158"/>
    </source>
</evidence>
<proteinExistence type="predicted"/>
<dbReference type="EMBL" id="OZ023712">
    <property type="protein sequence ID" value="CAK9860513.1"/>
    <property type="molecule type" value="Genomic_DNA"/>
</dbReference>
<keyword evidence="1" id="KW-0479">Metal-binding</keyword>
<dbReference type="Pfam" id="PF13975">
    <property type="entry name" value="gag-asp_proteas"/>
    <property type="match status" value="1"/>
</dbReference>
<evidence type="ECO:0000256" key="1">
    <source>
        <dbReference type="PROSITE-ProRule" id="PRU00047"/>
    </source>
</evidence>
<accession>A0ABP1ADA3</accession>
<protein>
    <recommendedName>
        <fullName evidence="3">CCHC-type domain-containing protein</fullName>
    </recommendedName>
</protein>
<evidence type="ECO:0000313" key="5">
    <source>
        <dbReference type="Proteomes" id="UP001497522"/>
    </source>
</evidence>
<dbReference type="PROSITE" id="PS50158">
    <property type="entry name" value="ZF_CCHC"/>
    <property type="match status" value="1"/>
</dbReference>
<dbReference type="Gene3D" id="2.40.70.10">
    <property type="entry name" value="Acid Proteases"/>
    <property type="match status" value="1"/>
</dbReference>
<organism evidence="4 5">
    <name type="scientific">Sphagnum jensenii</name>
    <dbReference type="NCBI Taxonomy" id="128206"/>
    <lineage>
        <taxon>Eukaryota</taxon>
        <taxon>Viridiplantae</taxon>
        <taxon>Streptophyta</taxon>
        <taxon>Embryophyta</taxon>
        <taxon>Bryophyta</taxon>
        <taxon>Sphagnophytina</taxon>
        <taxon>Sphagnopsida</taxon>
        <taxon>Sphagnales</taxon>
        <taxon>Sphagnaceae</taxon>
        <taxon>Sphagnum</taxon>
    </lineage>
</organism>
<reference evidence="4" key="1">
    <citation type="submission" date="2024-03" db="EMBL/GenBank/DDBJ databases">
        <authorList>
            <consortium name="ELIXIR-Norway"/>
            <consortium name="Elixir Norway"/>
        </authorList>
    </citation>
    <scope>NUCLEOTIDE SEQUENCE</scope>
</reference>
<dbReference type="PROSITE" id="PS00141">
    <property type="entry name" value="ASP_PROTEASE"/>
    <property type="match status" value="1"/>
</dbReference>
<name>A0ABP1ADA3_9BRYO</name>
<sequence>MDSAGAAPPRKISVSSSSKEAAVTTAPSISSSQRGRAASTAVCHWSEYRIPRGVLLERVRSDKLPVVDQLVSQQQQQLPNDNDHQSTLNLLEQRQQQQQQQHVINPSHSSSSSSQLPKIEEQQKKKNSGRSQSYTQLLTYCTVCGSPGHLGYECHHGHILQRPVYNRESSSGANASLSRRNSSRSSNNNTQQHMTDINSSSSLSSSSSEVRTKKDAGGGGAHVEQNGITKDNRIISSNDSMSAAAAAAAMAVAAAAVTIQVGRVPRSATNLEGAATMSGITGDDNSSIVCHHDDDQNTTNLLKTNDNPSSSPSSDFVSTDPVAQSSAMTPDNCGVVENLHNNNGLQGSHAAVTSNDDLSGDDNTIPVLHSFDAIPQVNVIQSSPPQNQPKPANPGGGVLRLKHPVAKQGAQVHFLLRSRATECLMSKPKIKEEEDDEDVAIAATTATCHNLIPSSLSQLQQHQNCCFQQQPQLHDDYCYYYNNSKDRVATVCGTVNGVLTTMLLDTGSSISAITKSFAQQLQLKTWMTGDFLVINQQQQQQQQQQQGFLNAETIEKYPECSCLVTLKIGDHEMSEVELNVLPAQMYNVTLGKNWLKHQKAICDYELDLLQLPSRLLSCC</sequence>
<feature type="compositionally biased region" description="Low complexity" evidence="2">
    <location>
        <begin position="93"/>
        <end position="114"/>
    </location>
</feature>
<feature type="compositionally biased region" description="Low complexity" evidence="2">
    <location>
        <begin position="304"/>
        <end position="322"/>
    </location>
</feature>
<dbReference type="InterPro" id="IPR021109">
    <property type="entry name" value="Peptidase_aspartic_dom_sf"/>
</dbReference>
<keyword evidence="1" id="KW-0863">Zinc-finger</keyword>
<feature type="compositionally biased region" description="Low complexity" evidence="2">
    <location>
        <begin position="199"/>
        <end position="208"/>
    </location>
</feature>
<feature type="region of interest" description="Disordered" evidence="2">
    <location>
        <begin position="167"/>
        <end position="234"/>
    </location>
</feature>
<feature type="region of interest" description="Disordered" evidence="2">
    <location>
        <begin position="1"/>
        <end position="37"/>
    </location>
</feature>
<feature type="region of interest" description="Disordered" evidence="2">
    <location>
        <begin position="93"/>
        <end position="131"/>
    </location>
</feature>
<gene>
    <name evidence="4" type="ORF">CSSPJE1EN2_LOCUS3508</name>
</gene>
<keyword evidence="1" id="KW-0862">Zinc</keyword>
<evidence type="ECO:0000313" key="4">
    <source>
        <dbReference type="EMBL" id="CAK9860513.1"/>
    </source>
</evidence>
<keyword evidence="5" id="KW-1185">Reference proteome</keyword>
<feature type="region of interest" description="Disordered" evidence="2">
    <location>
        <begin position="286"/>
        <end position="341"/>
    </location>
</feature>
<dbReference type="Proteomes" id="UP001497522">
    <property type="component" value="Chromosome 11"/>
</dbReference>